<evidence type="ECO:0000313" key="8">
    <source>
        <dbReference type="Proteomes" id="UP000261640"/>
    </source>
</evidence>
<dbReference type="PRINTS" id="PR00722">
    <property type="entry name" value="CHYMOTRYPSIN"/>
</dbReference>
<sequence length="272" mass="30072">MHPVLFKRIHLTTLSRHDHCLTGIMHGFCKCLLVYILTCLSQNAHGEEIIHGVKAPENSMLYMASVQDSIGHICGGFLVSEDFVITAAHCGRSEITHVVLGTHNLKKADNDNKRYILHKYIPASYVAEGFGNDIMLLKLSRKAKLGKRVQTIPLPRSDTKVKENQKCQVAGWGFTTTGGIVVDELRVVDVSIISPQVCKHQWIWLPLNVTCAGGYGTNKGFCQGDSGGPLVCDGLPVGIVSFNKYANCNYPDVPNVYTDVTKHLSWIKEIIR</sequence>
<dbReference type="InterPro" id="IPR009003">
    <property type="entry name" value="Peptidase_S1_PA"/>
</dbReference>
<dbReference type="InterPro" id="IPR043504">
    <property type="entry name" value="Peptidase_S1_PA_chymotrypsin"/>
</dbReference>
<dbReference type="InterPro" id="IPR001314">
    <property type="entry name" value="Peptidase_S1A"/>
</dbReference>
<evidence type="ECO:0000256" key="1">
    <source>
        <dbReference type="ARBA" id="ARBA00004239"/>
    </source>
</evidence>
<comment type="catalytic activity">
    <reaction evidence="4">
        <text>Preferential cleavage: Arg-|-Xaa, Lys-|-Xaa.</text>
        <dbReference type="EC" id="3.4.21.4"/>
    </reaction>
</comment>
<accession>A0A3Q3N956</accession>
<dbReference type="Ensembl" id="ENSMAMT00000029525.2">
    <property type="protein sequence ID" value="ENSMAMP00000028779.1"/>
    <property type="gene ID" value="ENSMAMG00000019373.2"/>
</dbReference>
<dbReference type="FunCoup" id="A0A3Q3N956">
    <property type="interactions" value="10"/>
</dbReference>
<dbReference type="PROSITE" id="PS00134">
    <property type="entry name" value="TRYPSIN_HIS"/>
    <property type="match status" value="1"/>
</dbReference>
<dbReference type="RefSeq" id="XP_026161397.1">
    <property type="nucleotide sequence ID" value="XM_026305612.1"/>
</dbReference>
<dbReference type="EC" id="3.4.21.4" evidence="5"/>
<dbReference type="OrthoDB" id="8440449at2759"/>
<dbReference type="SMART" id="SM00020">
    <property type="entry name" value="Tryp_SPc"/>
    <property type="match status" value="1"/>
</dbReference>
<organism evidence="7 8">
    <name type="scientific">Mastacembelus armatus</name>
    <name type="common">zig-zag eel</name>
    <dbReference type="NCBI Taxonomy" id="205130"/>
    <lineage>
        <taxon>Eukaryota</taxon>
        <taxon>Metazoa</taxon>
        <taxon>Chordata</taxon>
        <taxon>Craniata</taxon>
        <taxon>Vertebrata</taxon>
        <taxon>Euteleostomi</taxon>
        <taxon>Actinopterygii</taxon>
        <taxon>Neopterygii</taxon>
        <taxon>Teleostei</taxon>
        <taxon>Neoteleostei</taxon>
        <taxon>Acanthomorphata</taxon>
        <taxon>Anabantaria</taxon>
        <taxon>Synbranchiformes</taxon>
        <taxon>Mastacembelidae</taxon>
        <taxon>Mastacembelus</taxon>
    </lineage>
</organism>
<dbReference type="RefSeq" id="XP_026161396.1">
    <property type="nucleotide sequence ID" value="XM_026305611.1"/>
</dbReference>
<dbReference type="CDD" id="cd00190">
    <property type="entry name" value="Tryp_SPc"/>
    <property type="match status" value="1"/>
</dbReference>
<dbReference type="InterPro" id="IPR001254">
    <property type="entry name" value="Trypsin_dom"/>
</dbReference>
<reference evidence="7" key="1">
    <citation type="submission" date="2025-08" db="UniProtKB">
        <authorList>
            <consortium name="Ensembl"/>
        </authorList>
    </citation>
    <scope>IDENTIFICATION</scope>
</reference>
<reference evidence="7" key="2">
    <citation type="submission" date="2025-09" db="UniProtKB">
        <authorList>
            <consortium name="Ensembl"/>
        </authorList>
    </citation>
    <scope>IDENTIFICATION</scope>
</reference>
<proteinExistence type="predicted"/>
<dbReference type="PROSITE" id="PS50240">
    <property type="entry name" value="TRYPSIN_DOM"/>
    <property type="match status" value="1"/>
</dbReference>
<dbReference type="GeneTree" id="ENSGT00910000144271"/>
<dbReference type="PANTHER" id="PTHR24271:SF87">
    <property type="entry name" value="ARGININE ESTERASE-LIKE-RELATED"/>
    <property type="match status" value="1"/>
</dbReference>
<dbReference type="GeneID" id="113129556"/>
<name>A0A3Q3N956_9TELE</name>
<dbReference type="InParanoid" id="A0A3Q3N956"/>
<dbReference type="GO" id="GO:0006508">
    <property type="term" value="P:proteolysis"/>
    <property type="evidence" value="ECO:0007669"/>
    <property type="project" value="InterPro"/>
</dbReference>
<dbReference type="Gene3D" id="2.40.10.10">
    <property type="entry name" value="Trypsin-like serine proteases"/>
    <property type="match status" value="2"/>
</dbReference>
<keyword evidence="8" id="KW-1185">Reference proteome</keyword>
<dbReference type="STRING" id="205130.ENSMAMP00000028779"/>
<keyword evidence="3" id="KW-1015">Disulfide bond</keyword>
<dbReference type="Pfam" id="PF00089">
    <property type="entry name" value="Trypsin"/>
    <property type="match status" value="1"/>
</dbReference>
<dbReference type="FunFam" id="2.40.10.10:FF:000005">
    <property type="entry name" value="Serine protease 37"/>
    <property type="match status" value="1"/>
</dbReference>
<evidence type="ECO:0000256" key="4">
    <source>
        <dbReference type="ARBA" id="ARBA00036320"/>
    </source>
</evidence>
<dbReference type="GO" id="GO:0005576">
    <property type="term" value="C:extracellular region"/>
    <property type="evidence" value="ECO:0007669"/>
    <property type="project" value="UniProtKB-SubCell"/>
</dbReference>
<comment type="subcellular location">
    <subcellularLocation>
        <location evidence="1">Secreted</location>
        <location evidence="1">Extracellular space</location>
    </subcellularLocation>
</comment>
<dbReference type="GO" id="GO:0004252">
    <property type="term" value="F:serine-type endopeptidase activity"/>
    <property type="evidence" value="ECO:0007669"/>
    <property type="project" value="UniProtKB-EC"/>
</dbReference>
<dbReference type="SUPFAM" id="SSF50494">
    <property type="entry name" value="Trypsin-like serine proteases"/>
    <property type="match status" value="1"/>
</dbReference>
<keyword evidence="2" id="KW-0865">Zymogen</keyword>
<evidence type="ECO:0000256" key="3">
    <source>
        <dbReference type="ARBA" id="ARBA00023157"/>
    </source>
</evidence>
<dbReference type="InterPro" id="IPR018114">
    <property type="entry name" value="TRYPSIN_HIS"/>
</dbReference>
<evidence type="ECO:0000259" key="6">
    <source>
        <dbReference type="PROSITE" id="PS50240"/>
    </source>
</evidence>
<evidence type="ECO:0000256" key="5">
    <source>
        <dbReference type="ARBA" id="ARBA00038868"/>
    </source>
</evidence>
<feature type="domain" description="Peptidase S1" evidence="6">
    <location>
        <begin position="49"/>
        <end position="272"/>
    </location>
</feature>
<protein>
    <recommendedName>
        <fullName evidence="5">trypsin</fullName>
        <ecNumber evidence="5">3.4.21.4</ecNumber>
    </recommendedName>
</protein>
<evidence type="ECO:0000313" key="7">
    <source>
        <dbReference type="Ensembl" id="ENSMAMP00000028779.1"/>
    </source>
</evidence>
<dbReference type="Proteomes" id="UP000261640">
    <property type="component" value="Unplaced"/>
</dbReference>
<dbReference type="PANTHER" id="PTHR24271">
    <property type="entry name" value="KALLIKREIN-RELATED"/>
    <property type="match status" value="1"/>
</dbReference>
<evidence type="ECO:0000256" key="2">
    <source>
        <dbReference type="ARBA" id="ARBA00023145"/>
    </source>
</evidence>
<dbReference type="AlphaFoldDB" id="A0A3Q3N956"/>